<dbReference type="Pfam" id="PF00149">
    <property type="entry name" value="Metallophos"/>
    <property type="match status" value="1"/>
</dbReference>
<reference evidence="3" key="1">
    <citation type="journal article" date="2019" name="Int. J. Syst. Evol. Microbiol.">
        <title>The Global Catalogue of Microorganisms (GCM) 10K type strain sequencing project: providing services to taxonomists for standard genome sequencing and annotation.</title>
        <authorList>
            <consortium name="The Broad Institute Genomics Platform"/>
            <consortium name="The Broad Institute Genome Sequencing Center for Infectious Disease"/>
            <person name="Wu L."/>
            <person name="Ma J."/>
        </authorList>
    </citation>
    <scope>NUCLEOTIDE SEQUENCE [LARGE SCALE GENOMIC DNA]</scope>
    <source>
        <strain evidence="3">CGMCC 1.15111</strain>
    </source>
</reference>
<keyword evidence="2" id="KW-0378">Hydrolase</keyword>
<evidence type="ECO:0000313" key="3">
    <source>
        <dbReference type="Proteomes" id="UP000658258"/>
    </source>
</evidence>
<dbReference type="PIRSF" id="PIRSF000887">
    <property type="entry name" value="Pesterase_MJ0037"/>
    <property type="match status" value="1"/>
</dbReference>
<keyword evidence="2" id="KW-0347">Helicase</keyword>
<dbReference type="Proteomes" id="UP000658258">
    <property type="component" value="Unassembled WGS sequence"/>
</dbReference>
<dbReference type="EMBL" id="BNAG01000004">
    <property type="protein sequence ID" value="GHE70915.1"/>
    <property type="molecule type" value="Genomic_DNA"/>
</dbReference>
<dbReference type="Gene3D" id="3.60.21.10">
    <property type="match status" value="1"/>
</dbReference>
<dbReference type="RefSeq" id="WP_189630959.1">
    <property type="nucleotide sequence ID" value="NZ_BNAG01000004.1"/>
</dbReference>
<dbReference type="SUPFAM" id="SSF56300">
    <property type="entry name" value="Metallo-dependent phosphatases"/>
    <property type="match status" value="1"/>
</dbReference>
<dbReference type="GO" id="GO:0004386">
    <property type="term" value="F:helicase activity"/>
    <property type="evidence" value="ECO:0007669"/>
    <property type="project" value="UniProtKB-KW"/>
</dbReference>
<gene>
    <name evidence="2" type="ORF">GCM10011340_28440</name>
</gene>
<keyword evidence="2" id="KW-0067">ATP-binding</keyword>
<dbReference type="PANTHER" id="PTHR39323">
    <property type="entry name" value="BLR1149 PROTEIN"/>
    <property type="match status" value="1"/>
</dbReference>
<dbReference type="InterPro" id="IPR026336">
    <property type="entry name" value="PdeM-like"/>
</dbReference>
<organism evidence="2 3">
    <name type="scientific">Roseivirga thermotolerans</name>
    <dbReference type="NCBI Taxonomy" id="1758176"/>
    <lineage>
        <taxon>Bacteria</taxon>
        <taxon>Pseudomonadati</taxon>
        <taxon>Bacteroidota</taxon>
        <taxon>Cytophagia</taxon>
        <taxon>Cytophagales</taxon>
        <taxon>Roseivirgaceae</taxon>
        <taxon>Roseivirga</taxon>
    </lineage>
</organism>
<evidence type="ECO:0000313" key="2">
    <source>
        <dbReference type="EMBL" id="GHE70915.1"/>
    </source>
</evidence>
<evidence type="ECO:0000259" key="1">
    <source>
        <dbReference type="Pfam" id="PF00149"/>
    </source>
</evidence>
<accession>A0ABQ3IB65</accession>
<dbReference type="InterPro" id="IPR004843">
    <property type="entry name" value="Calcineurin-like_PHP"/>
</dbReference>
<keyword evidence="3" id="KW-1185">Reference proteome</keyword>
<protein>
    <submittedName>
        <fullName evidence="2">DEAD/DEAH box helicase</fullName>
    </submittedName>
</protein>
<dbReference type="InterPro" id="IPR029052">
    <property type="entry name" value="Metallo-depent_PP-like"/>
</dbReference>
<dbReference type="PANTHER" id="PTHR39323:SF1">
    <property type="entry name" value="BLR1149 PROTEIN"/>
    <property type="match status" value="1"/>
</dbReference>
<proteinExistence type="predicted"/>
<sequence>MVHELLGQRLVLIPEKGIFWADKKYLILADLHLGKAGHFRKSGIPVSDLIHTRDIHLLDQLIARFAPEQVIFLGDLFHSDHNQGWEVFRRWMKSKAPLRFSLVLGNHDVLDARNYRIPNLQVSETLCIPPFHLSHIPEETELYNLAGHIHPAVKLYGKGRQSLRLPCFYFGERNGLLPAFGHFTGTAKINIKKDDAVYAIADKQVVRVN</sequence>
<feature type="domain" description="Calcineurin-like phosphoesterase" evidence="1">
    <location>
        <begin position="24"/>
        <end position="122"/>
    </location>
</feature>
<comment type="caution">
    <text evidence="2">The sequence shown here is derived from an EMBL/GenBank/DDBJ whole genome shotgun (WGS) entry which is preliminary data.</text>
</comment>
<name>A0ABQ3IB65_9BACT</name>
<dbReference type="InterPro" id="IPR024173">
    <property type="entry name" value="Pesterase_MJ0037-like"/>
</dbReference>
<dbReference type="NCBIfam" id="TIGR04123">
    <property type="entry name" value="P_estr_lig_assc"/>
    <property type="match status" value="1"/>
</dbReference>
<keyword evidence="2" id="KW-0547">Nucleotide-binding</keyword>